<dbReference type="EMBL" id="BMLV01000001">
    <property type="protein sequence ID" value="GGP01172.1"/>
    <property type="molecule type" value="Genomic_DNA"/>
</dbReference>
<protein>
    <recommendedName>
        <fullName evidence="3">DUF1795 domain-containing protein</fullName>
    </recommendedName>
</protein>
<evidence type="ECO:0008006" key="3">
    <source>
        <dbReference type="Google" id="ProtNLM"/>
    </source>
</evidence>
<comment type="caution">
    <text evidence="1">The sequence shown here is derived from an EMBL/GenBank/DDBJ whole genome shotgun (WGS) entry which is preliminary data.</text>
</comment>
<keyword evidence="2" id="KW-1185">Reference proteome</keyword>
<sequence length="155" mass="18149">MLVADSYDEKKNQTTLTLLPYGNIVFPEKWAKTSYNQVSKQHFFTNNESTTIAVTKNPKDKYPFYKNNQTDNEFVTDFVKWDAEYWQKIGLKVTTVDNQADKGYILWQAKSDEKNVNTIFLFGCKNGFAYNFSGTSEKWTETKIKDFLVRLFNDN</sequence>
<proteinExistence type="predicted"/>
<evidence type="ECO:0000313" key="1">
    <source>
        <dbReference type="EMBL" id="GGP01172.1"/>
    </source>
</evidence>
<accession>A0ABQ2NFU9</accession>
<organism evidence="1 2">
    <name type="scientific">Cloacibacterium rupense</name>
    <dbReference type="NCBI Taxonomy" id="517423"/>
    <lineage>
        <taxon>Bacteria</taxon>
        <taxon>Pseudomonadati</taxon>
        <taxon>Bacteroidota</taxon>
        <taxon>Flavobacteriia</taxon>
        <taxon>Flavobacteriales</taxon>
        <taxon>Weeksellaceae</taxon>
    </lineage>
</organism>
<reference evidence="2" key="1">
    <citation type="journal article" date="2019" name="Int. J. Syst. Evol. Microbiol.">
        <title>The Global Catalogue of Microorganisms (GCM) 10K type strain sequencing project: providing services to taxonomists for standard genome sequencing and annotation.</title>
        <authorList>
            <consortium name="The Broad Institute Genomics Platform"/>
            <consortium name="The Broad Institute Genome Sequencing Center for Infectious Disease"/>
            <person name="Wu L."/>
            <person name="Ma J."/>
        </authorList>
    </citation>
    <scope>NUCLEOTIDE SEQUENCE [LARGE SCALE GENOMIC DNA]</scope>
    <source>
        <strain evidence="2">CGMCC 1.7656</strain>
    </source>
</reference>
<dbReference type="Proteomes" id="UP000620064">
    <property type="component" value="Unassembled WGS sequence"/>
</dbReference>
<gene>
    <name evidence="1" type="ORF">GCM10010992_00780</name>
</gene>
<name>A0ABQ2NFU9_9FLAO</name>
<evidence type="ECO:0000313" key="2">
    <source>
        <dbReference type="Proteomes" id="UP000620064"/>
    </source>
</evidence>